<name>A0A4P9XRB5_9FUNG</name>
<sequence length="382" mass="42668">MKFAITAALIATAVATLEHDSSAHASPARKIPQDLKPITSSDWSGVPGLIIKAELPRANIFQYSARVKYMDKEGMLRCNVVGLQKERMVRIAGHLSEGKNRPGLAFISADSFPKIENTTMVNGQHCTLTTWPESVSLKEYVQDMTPAQKDKVLPAIFVQVISAFRYLESMGFIYDTIGPESIMICSNLVNEVPNVIVADLHYIWGRYGYSRTEDYITLWQGSDPENFENERGYRAPEDYGPLEVIFMEKRISWMLGATIYGTLAGMPPYGFTKTLDGIVPWESGRLKKVMKDLQTFGNSTYPPVETSNDHLAALMNILLNRDPQARPAIKDLDLDLIKKLADGSNIKLMPEASRVTLWGLLSGLMTVEQQPNAPMMPLDEME</sequence>
<gene>
    <name evidence="3" type="ORF">THASP1DRAFT_29572</name>
</gene>
<dbReference type="InterPro" id="IPR011009">
    <property type="entry name" value="Kinase-like_dom_sf"/>
</dbReference>
<keyword evidence="1" id="KW-0732">Signal</keyword>
<protein>
    <recommendedName>
        <fullName evidence="2">Protein kinase domain-containing protein</fullName>
    </recommendedName>
</protein>
<evidence type="ECO:0000256" key="1">
    <source>
        <dbReference type="SAM" id="SignalP"/>
    </source>
</evidence>
<dbReference type="EMBL" id="KZ992584">
    <property type="protein sequence ID" value="RKP08624.1"/>
    <property type="molecule type" value="Genomic_DNA"/>
</dbReference>
<feature type="chain" id="PRO_5020274453" description="Protein kinase domain-containing protein" evidence="1">
    <location>
        <begin position="16"/>
        <end position="382"/>
    </location>
</feature>
<dbReference type="PROSITE" id="PS50011">
    <property type="entry name" value="PROTEIN_KINASE_DOM"/>
    <property type="match status" value="1"/>
</dbReference>
<accession>A0A4P9XRB5</accession>
<feature type="signal peptide" evidence="1">
    <location>
        <begin position="1"/>
        <end position="15"/>
    </location>
</feature>
<evidence type="ECO:0000313" key="4">
    <source>
        <dbReference type="Proteomes" id="UP000271241"/>
    </source>
</evidence>
<keyword evidence="4" id="KW-1185">Reference proteome</keyword>
<evidence type="ECO:0000259" key="2">
    <source>
        <dbReference type="PROSITE" id="PS50011"/>
    </source>
</evidence>
<dbReference type="Proteomes" id="UP000271241">
    <property type="component" value="Unassembled WGS sequence"/>
</dbReference>
<organism evidence="3 4">
    <name type="scientific">Thamnocephalis sphaerospora</name>
    <dbReference type="NCBI Taxonomy" id="78915"/>
    <lineage>
        <taxon>Eukaryota</taxon>
        <taxon>Fungi</taxon>
        <taxon>Fungi incertae sedis</taxon>
        <taxon>Zoopagomycota</taxon>
        <taxon>Zoopagomycotina</taxon>
        <taxon>Zoopagomycetes</taxon>
        <taxon>Zoopagales</taxon>
        <taxon>Sigmoideomycetaceae</taxon>
        <taxon>Thamnocephalis</taxon>
    </lineage>
</organism>
<proteinExistence type="predicted"/>
<dbReference type="AlphaFoldDB" id="A0A4P9XRB5"/>
<dbReference type="Gene3D" id="1.10.510.10">
    <property type="entry name" value="Transferase(Phosphotransferase) domain 1"/>
    <property type="match status" value="1"/>
</dbReference>
<dbReference type="SUPFAM" id="SSF56112">
    <property type="entry name" value="Protein kinase-like (PK-like)"/>
    <property type="match status" value="1"/>
</dbReference>
<dbReference type="OrthoDB" id="4062651at2759"/>
<reference evidence="4" key="1">
    <citation type="journal article" date="2018" name="Nat. Microbiol.">
        <title>Leveraging single-cell genomics to expand the fungal tree of life.</title>
        <authorList>
            <person name="Ahrendt S.R."/>
            <person name="Quandt C.A."/>
            <person name="Ciobanu D."/>
            <person name="Clum A."/>
            <person name="Salamov A."/>
            <person name="Andreopoulos B."/>
            <person name="Cheng J.F."/>
            <person name="Woyke T."/>
            <person name="Pelin A."/>
            <person name="Henrissat B."/>
            <person name="Reynolds N.K."/>
            <person name="Benny G.L."/>
            <person name="Smith M.E."/>
            <person name="James T.Y."/>
            <person name="Grigoriev I.V."/>
        </authorList>
    </citation>
    <scope>NUCLEOTIDE SEQUENCE [LARGE SCALE GENOMIC DNA]</scope>
    <source>
        <strain evidence="4">RSA 1356</strain>
    </source>
</reference>
<dbReference type="GO" id="GO:0005524">
    <property type="term" value="F:ATP binding"/>
    <property type="evidence" value="ECO:0007669"/>
    <property type="project" value="InterPro"/>
</dbReference>
<dbReference type="InterPro" id="IPR000719">
    <property type="entry name" value="Prot_kinase_dom"/>
</dbReference>
<dbReference type="GO" id="GO:0004672">
    <property type="term" value="F:protein kinase activity"/>
    <property type="evidence" value="ECO:0007669"/>
    <property type="project" value="InterPro"/>
</dbReference>
<feature type="domain" description="Protein kinase" evidence="2">
    <location>
        <begin position="1"/>
        <end position="337"/>
    </location>
</feature>
<evidence type="ECO:0000313" key="3">
    <source>
        <dbReference type="EMBL" id="RKP08624.1"/>
    </source>
</evidence>